<name>A0AAD7F618_9AGAR</name>
<dbReference type="EMBL" id="JARIHO010000001">
    <property type="protein sequence ID" value="KAJ7368048.1"/>
    <property type="molecule type" value="Genomic_DNA"/>
</dbReference>
<protein>
    <submittedName>
        <fullName evidence="1">Uncharacterized protein</fullName>
    </submittedName>
</protein>
<gene>
    <name evidence="1" type="ORF">DFH08DRAFT_830174</name>
</gene>
<keyword evidence="2" id="KW-1185">Reference proteome</keyword>
<organism evidence="1 2">
    <name type="scientific">Mycena albidolilacea</name>
    <dbReference type="NCBI Taxonomy" id="1033008"/>
    <lineage>
        <taxon>Eukaryota</taxon>
        <taxon>Fungi</taxon>
        <taxon>Dikarya</taxon>
        <taxon>Basidiomycota</taxon>
        <taxon>Agaricomycotina</taxon>
        <taxon>Agaricomycetes</taxon>
        <taxon>Agaricomycetidae</taxon>
        <taxon>Agaricales</taxon>
        <taxon>Marasmiineae</taxon>
        <taxon>Mycenaceae</taxon>
        <taxon>Mycena</taxon>
    </lineage>
</organism>
<accession>A0AAD7F618</accession>
<dbReference type="Proteomes" id="UP001218218">
    <property type="component" value="Unassembled WGS sequence"/>
</dbReference>
<evidence type="ECO:0000313" key="2">
    <source>
        <dbReference type="Proteomes" id="UP001218218"/>
    </source>
</evidence>
<reference evidence="1" key="1">
    <citation type="submission" date="2023-03" db="EMBL/GenBank/DDBJ databases">
        <title>Massive genome expansion in bonnet fungi (Mycena s.s.) driven by repeated elements and novel gene families across ecological guilds.</title>
        <authorList>
            <consortium name="Lawrence Berkeley National Laboratory"/>
            <person name="Harder C.B."/>
            <person name="Miyauchi S."/>
            <person name="Viragh M."/>
            <person name="Kuo A."/>
            <person name="Thoen E."/>
            <person name="Andreopoulos B."/>
            <person name="Lu D."/>
            <person name="Skrede I."/>
            <person name="Drula E."/>
            <person name="Henrissat B."/>
            <person name="Morin E."/>
            <person name="Kohler A."/>
            <person name="Barry K."/>
            <person name="LaButti K."/>
            <person name="Morin E."/>
            <person name="Salamov A."/>
            <person name="Lipzen A."/>
            <person name="Mereny Z."/>
            <person name="Hegedus B."/>
            <person name="Baldrian P."/>
            <person name="Stursova M."/>
            <person name="Weitz H."/>
            <person name="Taylor A."/>
            <person name="Grigoriev I.V."/>
            <person name="Nagy L.G."/>
            <person name="Martin F."/>
            <person name="Kauserud H."/>
        </authorList>
    </citation>
    <scope>NUCLEOTIDE SEQUENCE</scope>
    <source>
        <strain evidence="1">CBHHK002</strain>
    </source>
</reference>
<dbReference type="AlphaFoldDB" id="A0AAD7F618"/>
<evidence type="ECO:0000313" key="1">
    <source>
        <dbReference type="EMBL" id="KAJ7368048.1"/>
    </source>
</evidence>
<comment type="caution">
    <text evidence="1">The sequence shown here is derived from an EMBL/GenBank/DDBJ whole genome shotgun (WGS) entry which is preliminary data.</text>
</comment>
<sequence length="608" mass="67698">MADLNEDVFSCILAHIWDAKTLHSILATLPQSHLLFPVALGRLWQLPIYLDAYDPRTSVASREVLDYLLGGGASYAASIRHLVMHDSSLLVYGAVDTAPADMALHERLPNLLRRLVNLESLDYHSGPGIGMNNELVQSLHHLERMRAVAVDCTIGFGVQAPSAAGGYAVPGELSGRYDAKNWEMQPFLSTMGPQLTSLELRQVNHTMFMALASWADIFATFHGLEHLKIDITDGVWDWDGGGSPAMGASSAFIFPFLGLPSVKRFELVVCDKTLSGSQKGPLNLVHCHLLTVLIIDVRYSLGFTNFNPIKLFESLSPWDFPELLRLEIKDNNSNTSRYHWDPDDDDERVWRFEEREYPGLVPSFLGSMRAGSLPKLDSLWVDEKTLIPRNSSLQHLLDADVDLFSSTDDEPSGVVWREALGAAFHRLKSLRIGFGAITHLDAELILRLCDPTKLTQFGFEWNWSAYGQDEPFSPELLVALSRFPKLADVHILFPRPGAHLPGTPDPVVDARTIDDVQSIFQCNGSICRVGIGNSVVWERHPSEGSPAILLVSDGSITSNPAVPKFYHAGFMSRYDWDEGNPDSDNTIPPRPLRGQEIEQLRDLLQRIM</sequence>
<proteinExistence type="predicted"/>